<dbReference type="Proteomes" id="UP000249819">
    <property type="component" value="Unassembled WGS sequence"/>
</dbReference>
<reference evidence="1 2" key="1">
    <citation type="submission" date="2018-06" db="EMBL/GenBank/DDBJ databases">
        <title>Genomic Encyclopedia of Archaeal and Bacterial Type Strains, Phase II (KMG-II): from individual species to whole genera.</title>
        <authorList>
            <person name="Goeker M."/>
        </authorList>
    </citation>
    <scope>NUCLEOTIDE SEQUENCE [LARGE SCALE GENOMIC DNA]</scope>
    <source>
        <strain evidence="1 2">DSM 29821</strain>
    </source>
</reference>
<name>A0A327WJU6_9BACT</name>
<organism evidence="1 2">
    <name type="scientific">Chitinophaga dinghuensis</name>
    <dbReference type="NCBI Taxonomy" id="1539050"/>
    <lineage>
        <taxon>Bacteria</taxon>
        <taxon>Pseudomonadati</taxon>
        <taxon>Bacteroidota</taxon>
        <taxon>Chitinophagia</taxon>
        <taxon>Chitinophagales</taxon>
        <taxon>Chitinophagaceae</taxon>
        <taxon>Chitinophaga</taxon>
    </lineage>
</organism>
<gene>
    <name evidence="1" type="ORF">CLV59_101829</name>
</gene>
<evidence type="ECO:0000313" key="2">
    <source>
        <dbReference type="Proteomes" id="UP000249819"/>
    </source>
</evidence>
<protein>
    <submittedName>
        <fullName evidence="1">Uncharacterized protein</fullName>
    </submittedName>
</protein>
<evidence type="ECO:0000313" key="1">
    <source>
        <dbReference type="EMBL" id="RAJ88064.1"/>
    </source>
</evidence>
<proteinExistence type="predicted"/>
<comment type="caution">
    <text evidence="1">The sequence shown here is derived from an EMBL/GenBank/DDBJ whole genome shotgun (WGS) entry which is preliminary data.</text>
</comment>
<accession>A0A327WJU6</accession>
<dbReference type="EMBL" id="QLMA01000001">
    <property type="protein sequence ID" value="RAJ88064.1"/>
    <property type="molecule type" value="Genomic_DNA"/>
</dbReference>
<keyword evidence="2" id="KW-1185">Reference proteome</keyword>
<sequence>MDFIEGKVLSESTAIAALLMKINQKLCLSESHGVCYARTYQPILNVVFSCYWDACCWQPKPWHKK</sequence>
<dbReference type="AlphaFoldDB" id="A0A327WJU6"/>